<dbReference type="InterPro" id="IPR051486">
    <property type="entry name" value="Hcy_S-methyltransferase"/>
</dbReference>
<dbReference type="GeneID" id="30993493"/>
<organism evidence="7 8">
    <name type="scientific">Hyphopichia burtonii NRRL Y-1933</name>
    <dbReference type="NCBI Taxonomy" id="984485"/>
    <lineage>
        <taxon>Eukaryota</taxon>
        <taxon>Fungi</taxon>
        <taxon>Dikarya</taxon>
        <taxon>Ascomycota</taxon>
        <taxon>Saccharomycotina</taxon>
        <taxon>Pichiomycetes</taxon>
        <taxon>Debaryomycetaceae</taxon>
        <taxon>Hyphopichia</taxon>
    </lineage>
</organism>
<dbReference type="AlphaFoldDB" id="A0A1E4RLX0"/>
<dbReference type="SUPFAM" id="SSF82282">
    <property type="entry name" value="Homocysteine S-methyltransferase"/>
    <property type="match status" value="1"/>
</dbReference>
<feature type="domain" description="Hcy-binding" evidence="6">
    <location>
        <begin position="1"/>
        <end position="311"/>
    </location>
</feature>
<dbReference type="PROSITE" id="PS50970">
    <property type="entry name" value="HCY"/>
    <property type="match status" value="1"/>
</dbReference>
<dbReference type="Gene3D" id="3.20.20.330">
    <property type="entry name" value="Homocysteine-binding-like domain"/>
    <property type="match status" value="1"/>
</dbReference>
<evidence type="ECO:0000256" key="3">
    <source>
        <dbReference type="ARBA" id="ARBA00022723"/>
    </source>
</evidence>
<comment type="cofactor">
    <cofactor evidence="5">
        <name>Zn(2+)</name>
        <dbReference type="ChEBI" id="CHEBI:29105"/>
    </cofactor>
</comment>
<feature type="binding site" evidence="5">
    <location>
        <position position="228"/>
    </location>
    <ligand>
        <name>Zn(2+)</name>
        <dbReference type="ChEBI" id="CHEBI:29105"/>
    </ligand>
</feature>
<keyword evidence="8" id="KW-1185">Reference proteome</keyword>
<keyword evidence="2 5" id="KW-0808">Transferase</keyword>
<keyword evidence="4 5" id="KW-0862">Zinc</keyword>
<dbReference type="GO" id="GO:0033528">
    <property type="term" value="P:S-methylmethionine cycle"/>
    <property type="evidence" value="ECO:0007669"/>
    <property type="project" value="TreeGrafter"/>
</dbReference>
<name>A0A1E4RLX0_9ASCO</name>
<dbReference type="GO" id="GO:0046872">
    <property type="term" value="F:metal ion binding"/>
    <property type="evidence" value="ECO:0007669"/>
    <property type="project" value="UniProtKB-KW"/>
</dbReference>
<dbReference type="NCBIfam" id="NF007020">
    <property type="entry name" value="PRK09485.1"/>
    <property type="match status" value="1"/>
</dbReference>
<dbReference type="GO" id="GO:0009086">
    <property type="term" value="P:methionine biosynthetic process"/>
    <property type="evidence" value="ECO:0007669"/>
    <property type="project" value="TreeGrafter"/>
</dbReference>
<dbReference type="PANTHER" id="PTHR46015">
    <property type="entry name" value="ZGC:172121"/>
    <property type="match status" value="1"/>
</dbReference>
<reference evidence="8" key="1">
    <citation type="submission" date="2016-05" db="EMBL/GenBank/DDBJ databases">
        <title>Comparative genomics of biotechnologically important yeasts.</title>
        <authorList>
            <consortium name="DOE Joint Genome Institute"/>
            <person name="Riley R."/>
            <person name="Haridas S."/>
            <person name="Wolfe K.H."/>
            <person name="Lopes M.R."/>
            <person name="Hittinger C.T."/>
            <person name="Goker M."/>
            <person name="Salamov A."/>
            <person name="Wisecaver J."/>
            <person name="Long T.M."/>
            <person name="Aerts A.L."/>
            <person name="Barry K."/>
            <person name="Choi C."/>
            <person name="Clum A."/>
            <person name="Coughlan A.Y."/>
            <person name="Deshpande S."/>
            <person name="Douglass A.P."/>
            <person name="Hanson S.J."/>
            <person name="Klenk H.-P."/>
            <person name="Labutti K."/>
            <person name="Lapidus A."/>
            <person name="Lindquist E."/>
            <person name="Lipzen A."/>
            <person name="Meier-Kolthoff J.P."/>
            <person name="Ohm R.A."/>
            <person name="Otillar R.P."/>
            <person name="Pangilinan J."/>
            <person name="Peng Y."/>
            <person name="Rokas A."/>
            <person name="Rosa C.A."/>
            <person name="Scheuner C."/>
            <person name="Sibirny A.A."/>
            <person name="Slot J.C."/>
            <person name="Stielow J.B."/>
            <person name="Sun H."/>
            <person name="Kurtzman C.P."/>
            <person name="Blackwell M."/>
            <person name="Grigoriev I.V."/>
            <person name="Jeffries T.W."/>
        </authorList>
    </citation>
    <scope>NUCLEOTIDE SEQUENCE [LARGE SCALE GENOMIC DNA]</scope>
    <source>
        <strain evidence="8">NRRL Y-1933</strain>
    </source>
</reference>
<accession>A0A1E4RLX0</accession>
<dbReference type="PANTHER" id="PTHR46015:SF1">
    <property type="entry name" value="HOMOCYSTEINE S-METHYLTRANSFERASE-LIKE ISOFORM 1"/>
    <property type="match status" value="1"/>
</dbReference>
<proteinExistence type="predicted"/>
<evidence type="ECO:0000256" key="4">
    <source>
        <dbReference type="ARBA" id="ARBA00022833"/>
    </source>
</evidence>
<evidence type="ECO:0000313" key="8">
    <source>
        <dbReference type="Proteomes" id="UP000095085"/>
    </source>
</evidence>
<dbReference type="GO" id="GO:0008898">
    <property type="term" value="F:S-adenosylmethionine-homocysteine S-methyltransferase activity"/>
    <property type="evidence" value="ECO:0007669"/>
    <property type="project" value="TreeGrafter"/>
</dbReference>
<evidence type="ECO:0000259" key="6">
    <source>
        <dbReference type="PROSITE" id="PS50970"/>
    </source>
</evidence>
<dbReference type="OrthoDB" id="261426at2759"/>
<dbReference type="InterPro" id="IPR036589">
    <property type="entry name" value="HCY_dom_sf"/>
</dbReference>
<protein>
    <submittedName>
        <fullName evidence="7">Homocysteine S-methyltransferase</fullName>
    </submittedName>
</protein>
<dbReference type="InterPro" id="IPR003726">
    <property type="entry name" value="HCY_dom"/>
</dbReference>
<gene>
    <name evidence="7" type="ORF">HYPBUDRAFT_11301</name>
</gene>
<keyword evidence="3 5" id="KW-0479">Metal-binding</keyword>
<feature type="binding site" evidence="5">
    <location>
        <position position="296"/>
    </location>
    <ligand>
        <name>Zn(2+)</name>
        <dbReference type="ChEBI" id="CHEBI:29105"/>
    </ligand>
</feature>
<dbReference type="Pfam" id="PF02574">
    <property type="entry name" value="S-methyl_trans"/>
    <property type="match status" value="1"/>
</dbReference>
<evidence type="ECO:0000256" key="2">
    <source>
        <dbReference type="ARBA" id="ARBA00022679"/>
    </source>
</evidence>
<evidence type="ECO:0000256" key="5">
    <source>
        <dbReference type="PROSITE-ProRule" id="PRU00333"/>
    </source>
</evidence>
<dbReference type="GO" id="GO:0032259">
    <property type="term" value="P:methylation"/>
    <property type="evidence" value="ECO:0007669"/>
    <property type="project" value="UniProtKB-KW"/>
</dbReference>
<dbReference type="RefSeq" id="XP_020077248.1">
    <property type="nucleotide sequence ID" value="XM_020218943.1"/>
</dbReference>
<sequence>MNALVLDGALGTQLESIIPPDSPLQIKLNPLWLTQVLLKEPQLIQQIHEKYVNSGADIITTSTYQASRDTLKKYCNFGDLQVYDIWDKSIELAYQAGRLTSRNVFVGGSIGPYGGFLANGSEYTGEYKSAISRTIRDYHLPMIYYFNRHKKVDLIMLETIPSFEEVKVIISILKHLNNLKYFSISLSMKSTTELADGTPIQEVVKYLDKQLDQSLKLREKLVSVGCNCVDFQLVEGIFEQFNKLSYELPLITYPNLGFGDYYFLGTDYSHLSNTEKWAQLVKKWLTFKNIRIVGGCCSTGPTEIGIIRNLINK</sequence>
<dbReference type="STRING" id="984485.A0A1E4RLX0"/>
<dbReference type="EMBL" id="KV454540">
    <property type="protein sequence ID" value="ODV68181.1"/>
    <property type="molecule type" value="Genomic_DNA"/>
</dbReference>
<keyword evidence="1 5" id="KW-0489">Methyltransferase</keyword>
<feature type="binding site" evidence="5">
    <location>
        <position position="297"/>
    </location>
    <ligand>
        <name>Zn(2+)</name>
        <dbReference type="ChEBI" id="CHEBI:29105"/>
    </ligand>
</feature>
<evidence type="ECO:0000313" key="7">
    <source>
        <dbReference type="EMBL" id="ODV68181.1"/>
    </source>
</evidence>
<dbReference type="Proteomes" id="UP000095085">
    <property type="component" value="Unassembled WGS sequence"/>
</dbReference>
<evidence type="ECO:0000256" key="1">
    <source>
        <dbReference type="ARBA" id="ARBA00022603"/>
    </source>
</evidence>